<evidence type="ECO:0000313" key="2">
    <source>
        <dbReference type="EMBL" id="CAL1377286.1"/>
    </source>
</evidence>
<protein>
    <submittedName>
        <fullName evidence="2">Uncharacterized protein</fullName>
    </submittedName>
</protein>
<dbReference type="EMBL" id="OZ034816">
    <property type="protein sequence ID" value="CAL1377286.1"/>
    <property type="molecule type" value="Genomic_DNA"/>
</dbReference>
<feature type="transmembrane region" description="Helical" evidence="1">
    <location>
        <begin position="82"/>
        <end position="100"/>
    </location>
</feature>
<gene>
    <name evidence="2" type="ORF">LTRI10_LOCUS18947</name>
</gene>
<evidence type="ECO:0000256" key="1">
    <source>
        <dbReference type="SAM" id="Phobius"/>
    </source>
</evidence>
<keyword evidence="3" id="KW-1185">Reference proteome</keyword>
<accession>A0AAV2DUJ1</accession>
<reference evidence="2 3" key="1">
    <citation type="submission" date="2024-04" db="EMBL/GenBank/DDBJ databases">
        <authorList>
            <person name="Fracassetti M."/>
        </authorList>
    </citation>
    <scope>NUCLEOTIDE SEQUENCE [LARGE SCALE GENOMIC DNA]</scope>
</reference>
<name>A0AAV2DUJ1_9ROSI</name>
<dbReference type="AlphaFoldDB" id="A0AAV2DUJ1"/>
<proteinExistence type="predicted"/>
<keyword evidence="1" id="KW-0472">Membrane</keyword>
<evidence type="ECO:0000313" key="3">
    <source>
        <dbReference type="Proteomes" id="UP001497516"/>
    </source>
</evidence>
<keyword evidence="1" id="KW-1133">Transmembrane helix</keyword>
<keyword evidence="1" id="KW-0812">Transmembrane</keyword>
<organism evidence="2 3">
    <name type="scientific">Linum trigynum</name>
    <dbReference type="NCBI Taxonomy" id="586398"/>
    <lineage>
        <taxon>Eukaryota</taxon>
        <taxon>Viridiplantae</taxon>
        <taxon>Streptophyta</taxon>
        <taxon>Embryophyta</taxon>
        <taxon>Tracheophyta</taxon>
        <taxon>Spermatophyta</taxon>
        <taxon>Magnoliopsida</taxon>
        <taxon>eudicotyledons</taxon>
        <taxon>Gunneridae</taxon>
        <taxon>Pentapetalae</taxon>
        <taxon>rosids</taxon>
        <taxon>fabids</taxon>
        <taxon>Malpighiales</taxon>
        <taxon>Linaceae</taxon>
        <taxon>Linum</taxon>
    </lineage>
</organism>
<feature type="transmembrane region" description="Helical" evidence="1">
    <location>
        <begin position="39"/>
        <end position="62"/>
    </location>
</feature>
<dbReference type="Proteomes" id="UP001497516">
    <property type="component" value="Chromosome 3"/>
</dbReference>
<sequence>MSTQLIVATSFTSIHLDTNIVEPMQPLQRSILRILLKDLMVMSLLFLTNPNIIPYCISPYLISLNHSKGSVKCYSSGQSGHLYLTRDFYIGCSYLFYWWFW</sequence>